<name>A0ACC0LXH0_RHOML</name>
<dbReference type="Proteomes" id="UP001062846">
    <property type="component" value="Chromosome 10"/>
</dbReference>
<organism evidence="1 2">
    <name type="scientific">Rhododendron molle</name>
    <name type="common">Chinese azalea</name>
    <name type="synonym">Azalea mollis</name>
    <dbReference type="NCBI Taxonomy" id="49168"/>
    <lineage>
        <taxon>Eukaryota</taxon>
        <taxon>Viridiplantae</taxon>
        <taxon>Streptophyta</taxon>
        <taxon>Embryophyta</taxon>
        <taxon>Tracheophyta</taxon>
        <taxon>Spermatophyta</taxon>
        <taxon>Magnoliopsida</taxon>
        <taxon>eudicotyledons</taxon>
        <taxon>Gunneridae</taxon>
        <taxon>Pentapetalae</taxon>
        <taxon>asterids</taxon>
        <taxon>Ericales</taxon>
        <taxon>Ericaceae</taxon>
        <taxon>Ericoideae</taxon>
        <taxon>Rhodoreae</taxon>
        <taxon>Rhododendron</taxon>
    </lineage>
</organism>
<evidence type="ECO:0000313" key="1">
    <source>
        <dbReference type="EMBL" id="KAI8533340.1"/>
    </source>
</evidence>
<evidence type="ECO:0000313" key="2">
    <source>
        <dbReference type="Proteomes" id="UP001062846"/>
    </source>
</evidence>
<reference evidence="1" key="1">
    <citation type="submission" date="2022-02" db="EMBL/GenBank/DDBJ databases">
        <title>Plant Genome Project.</title>
        <authorList>
            <person name="Zhang R.-G."/>
        </authorList>
    </citation>
    <scope>NUCLEOTIDE SEQUENCE</scope>
    <source>
        <strain evidence="1">AT1</strain>
    </source>
</reference>
<gene>
    <name evidence="1" type="ORF">RHMOL_Rhmol10G0001300</name>
</gene>
<sequence length="204" mass="22755">MSSSSSNYTTNFSQYDGDERCRCGRRVVMQTSLTVKNPGRRLLGCTKYKEKGGCNFFVWIDPETCPRGLEYAKIMQAKKEELEKQVQELKMITERLERGRQMVEEQNDALVVKLADLTEMNVKLTTTIEALNAQIGARKTREIGPSYVKNIIIVVVIVFVIDFCVELGVEVAPWESSLGIGVVGIVALPLPLPLGHDATEELDG</sequence>
<accession>A0ACC0LXH0</accession>
<comment type="caution">
    <text evidence="1">The sequence shown here is derived from an EMBL/GenBank/DDBJ whole genome shotgun (WGS) entry which is preliminary data.</text>
</comment>
<dbReference type="EMBL" id="CM046397">
    <property type="protein sequence ID" value="KAI8533340.1"/>
    <property type="molecule type" value="Genomic_DNA"/>
</dbReference>
<keyword evidence="2" id="KW-1185">Reference proteome</keyword>
<protein>
    <submittedName>
        <fullName evidence="1">Uncharacterized protein</fullName>
    </submittedName>
</protein>
<proteinExistence type="predicted"/>